<feature type="transmembrane region" description="Helical" evidence="1">
    <location>
        <begin position="7"/>
        <end position="27"/>
    </location>
</feature>
<evidence type="ECO:0000313" key="2">
    <source>
        <dbReference type="EMBL" id="MEA5478587.1"/>
    </source>
</evidence>
<comment type="caution">
    <text evidence="2">The sequence shown here is derived from an EMBL/GenBank/DDBJ whole genome shotgun (WGS) entry which is preliminary data.</text>
</comment>
<protein>
    <recommendedName>
        <fullName evidence="4">DUF2834 domain-containing protein</fullName>
    </recommendedName>
</protein>
<feature type="transmembrane region" description="Helical" evidence="1">
    <location>
        <begin position="73"/>
        <end position="93"/>
    </location>
</feature>
<organism evidence="2 3">
    <name type="scientific">Pseudanabaena galeata UHCC 0370</name>
    <dbReference type="NCBI Taxonomy" id="3110310"/>
    <lineage>
        <taxon>Bacteria</taxon>
        <taxon>Bacillati</taxon>
        <taxon>Cyanobacteriota</taxon>
        <taxon>Cyanophyceae</taxon>
        <taxon>Pseudanabaenales</taxon>
        <taxon>Pseudanabaenaceae</taxon>
        <taxon>Pseudanabaena</taxon>
    </lineage>
</organism>
<evidence type="ECO:0000313" key="3">
    <source>
        <dbReference type="Proteomes" id="UP001301388"/>
    </source>
</evidence>
<keyword evidence="1" id="KW-0472">Membrane</keyword>
<dbReference type="EMBL" id="JAYGIE010000076">
    <property type="protein sequence ID" value="MEA5478587.1"/>
    <property type="molecule type" value="Genomic_DNA"/>
</dbReference>
<evidence type="ECO:0008006" key="4">
    <source>
        <dbReference type="Google" id="ProtNLM"/>
    </source>
</evidence>
<name>A0ABU5TKG4_9CYAN</name>
<evidence type="ECO:0000256" key="1">
    <source>
        <dbReference type="SAM" id="Phobius"/>
    </source>
</evidence>
<reference evidence="2 3" key="1">
    <citation type="submission" date="2023-12" db="EMBL/GenBank/DDBJ databases">
        <title>Baltic Sea Cyanobacteria.</title>
        <authorList>
            <person name="Delbaje E."/>
            <person name="Fewer D.P."/>
            <person name="Shishido T.K."/>
        </authorList>
    </citation>
    <scope>NUCLEOTIDE SEQUENCE [LARGE SCALE GENOMIC DNA]</scope>
    <source>
        <strain evidence="2 3">UHCC 0370</strain>
    </source>
</reference>
<dbReference type="RefSeq" id="WP_323262052.1">
    <property type="nucleotide sequence ID" value="NZ_JAYGIE010000076.1"/>
</dbReference>
<accession>A0ABU5TKG4</accession>
<gene>
    <name evidence="2" type="ORF">VB774_13240</name>
</gene>
<dbReference type="Proteomes" id="UP001301388">
    <property type="component" value="Unassembled WGS sequence"/>
</dbReference>
<keyword evidence="3" id="KW-1185">Reference proteome</keyword>
<keyword evidence="1" id="KW-1133">Transmembrane helix</keyword>
<sequence length="112" mass="12959">MTLLRSFLSISTVIIFAVSIYVIFTFGFNWPAIYFGDLLKLDWRSQFNTDLFIYISLITIWVMWREGFTQKGFLFGFLNFVCGAMFACPYLLFATYKANGDLKSVLLGKQTN</sequence>
<proteinExistence type="predicted"/>
<keyword evidence="1" id="KW-0812">Transmembrane</keyword>
<feature type="transmembrane region" description="Helical" evidence="1">
    <location>
        <begin position="47"/>
        <end position="64"/>
    </location>
</feature>